<dbReference type="EMBL" id="CVRI01000047">
    <property type="protein sequence ID" value="CRK97856.1"/>
    <property type="molecule type" value="Genomic_DNA"/>
</dbReference>
<proteinExistence type="predicted"/>
<accession>A0A1J1ICA2</accession>
<dbReference type="Proteomes" id="UP000183832">
    <property type="component" value="Unassembled WGS sequence"/>
</dbReference>
<protein>
    <submittedName>
        <fullName evidence="2">CLUMA_CG011231, isoform A</fullName>
    </submittedName>
</protein>
<keyword evidence="3" id="KW-1185">Reference proteome</keyword>
<sequence length="108" mass="12243">MIYMVNQVEWNRRARKLLAVTDNVSKIGKFIVDNINYFIHFCYGGKNVFSLTEKGLESFISSCRVKSQKLKVDCEIDLFCMSDSSFPSLQGCSLAEKESSKSKQASKP</sequence>
<evidence type="ECO:0000313" key="2">
    <source>
        <dbReference type="EMBL" id="CRK97856.1"/>
    </source>
</evidence>
<reference evidence="2 3" key="1">
    <citation type="submission" date="2015-04" db="EMBL/GenBank/DDBJ databases">
        <authorList>
            <person name="Syromyatnikov M.Y."/>
            <person name="Popov V.N."/>
        </authorList>
    </citation>
    <scope>NUCLEOTIDE SEQUENCE [LARGE SCALE GENOMIC DNA]</scope>
</reference>
<name>A0A1J1ICA2_9DIPT</name>
<dbReference type="AlphaFoldDB" id="A0A1J1ICA2"/>
<gene>
    <name evidence="2" type="ORF">CLUMA_CG011231</name>
</gene>
<evidence type="ECO:0000256" key="1">
    <source>
        <dbReference type="SAM" id="MobiDB-lite"/>
    </source>
</evidence>
<feature type="region of interest" description="Disordered" evidence="1">
    <location>
        <begin position="86"/>
        <end position="108"/>
    </location>
</feature>
<organism evidence="2 3">
    <name type="scientific">Clunio marinus</name>
    <dbReference type="NCBI Taxonomy" id="568069"/>
    <lineage>
        <taxon>Eukaryota</taxon>
        <taxon>Metazoa</taxon>
        <taxon>Ecdysozoa</taxon>
        <taxon>Arthropoda</taxon>
        <taxon>Hexapoda</taxon>
        <taxon>Insecta</taxon>
        <taxon>Pterygota</taxon>
        <taxon>Neoptera</taxon>
        <taxon>Endopterygota</taxon>
        <taxon>Diptera</taxon>
        <taxon>Nematocera</taxon>
        <taxon>Chironomoidea</taxon>
        <taxon>Chironomidae</taxon>
        <taxon>Clunio</taxon>
    </lineage>
</organism>
<evidence type="ECO:0000313" key="3">
    <source>
        <dbReference type="Proteomes" id="UP000183832"/>
    </source>
</evidence>